<organism evidence="2 3">
    <name type="scientific">Bifidobacterium xylocopae</name>
    <dbReference type="NCBI Taxonomy" id="2493119"/>
    <lineage>
        <taxon>Bacteria</taxon>
        <taxon>Bacillati</taxon>
        <taxon>Actinomycetota</taxon>
        <taxon>Actinomycetes</taxon>
        <taxon>Bifidobacteriales</taxon>
        <taxon>Bifidobacteriaceae</taxon>
        <taxon>Bifidobacterium</taxon>
    </lineage>
</organism>
<keyword evidence="3" id="KW-1185">Reference proteome</keyword>
<accession>A0A366KBU6</accession>
<proteinExistence type="predicted"/>
<gene>
    <name evidence="2" type="ORF">CRD59_04805</name>
</gene>
<dbReference type="InterPro" id="IPR050664">
    <property type="entry name" value="Octanoyltrans_LipM/LipL"/>
</dbReference>
<dbReference type="CDD" id="cd16443">
    <property type="entry name" value="LplA"/>
    <property type="match status" value="1"/>
</dbReference>
<protein>
    <submittedName>
        <fullName evidence="2">Ligase</fullName>
    </submittedName>
</protein>
<feature type="domain" description="BPL/LPL catalytic" evidence="1">
    <location>
        <begin position="188"/>
        <end position="379"/>
    </location>
</feature>
<keyword evidence="2" id="KW-0436">Ligase</keyword>
<dbReference type="GO" id="GO:0016874">
    <property type="term" value="F:ligase activity"/>
    <property type="evidence" value="ECO:0007669"/>
    <property type="project" value="UniProtKB-KW"/>
</dbReference>
<reference evidence="2 3" key="1">
    <citation type="submission" date="2017-10" db="EMBL/GenBank/DDBJ databases">
        <title>Bifidobacterium xylocopum sp. nov. and Bifidobacterium aemilianum sp. nov., from the carpenter bee (Xylocopa violacea) digestive tract.</title>
        <authorList>
            <person name="Alberoni D."/>
            <person name="Baffoni L."/>
            <person name="Di Gioia D."/>
            <person name="Gaggia F."/>
            <person name="Biavati B."/>
        </authorList>
    </citation>
    <scope>NUCLEOTIDE SEQUENCE [LARGE SCALE GENOMIC DNA]</scope>
    <source>
        <strain evidence="2 3">XV2</strain>
    </source>
</reference>
<dbReference type="Gene3D" id="3.30.930.10">
    <property type="entry name" value="Bira Bifunctional Protein, Domain 2"/>
    <property type="match status" value="1"/>
</dbReference>
<sequence length="415" mass="44503">MPEQTCACFRGEAKLSGGKLAAITVCLAADPSAPTVPSQPVRIVSCRIDGDFFLEGGAAAATVIDRLERRMEGFAPPIEPGLVERELGQVISAHEGRLIGADAATMTRAFLRALSQGGVQPPETDDRPGPAVGGSGDLLRVADLDVADLSEWRRRWGHLPLRVSVDEPRPPAEQVALDLAMVRAVREGSQPPTLRIWNLTAPTVVIGRFQSLGAEVDQERARELGFTVVRRVTGGGAMFAQPDDVITYSLTVPASFADGLDTASTYRLNDLWLLEGLGRLGFDVGWSGMNDIASRRGKIGGAAQRRLPGGPGEDGGILHHDMLSYRMDADLMLQVLKVSDEKMRDKAVRSARSRVDPLSAQTALGRRQLVTALLEGLPDLAPRARLAPVGGHVVCAARRLAAERFSQAAWTAYIV</sequence>
<dbReference type="Pfam" id="PF21948">
    <property type="entry name" value="LplA-B_cat"/>
    <property type="match status" value="1"/>
</dbReference>
<evidence type="ECO:0000313" key="3">
    <source>
        <dbReference type="Proteomes" id="UP000252345"/>
    </source>
</evidence>
<evidence type="ECO:0000259" key="1">
    <source>
        <dbReference type="PROSITE" id="PS51733"/>
    </source>
</evidence>
<dbReference type="InterPro" id="IPR004143">
    <property type="entry name" value="BPL_LPL_catalytic"/>
</dbReference>
<dbReference type="AlphaFoldDB" id="A0A366KBU6"/>
<dbReference type="InterPro" id="IPR045864">
    <property type="entry name" value="aa-tRNA-synth_II/BPL/LPL"/>
</dbReference>
<dbReference type="PROSITE" id="PS51733">
    <property type="entry name" value="BPL_LPL_CATALYTIC"/>
    <property type="match status" value="1"/>
</dbReference>
<dbReference type="PANTHER" id="PTHR43679:SF2">
    <property type="entry name" value="OCTANOYL-[GCVH]:PROTEIN N-OCTANOYLTRANSFERASE"/>
    <property type="match status" value="1"/>
</dbReference>
<comment type="caution">
    <text evidence="2">The sequence shown here is derived from an EMBL/GenBank/DDBJ whole genome shotgun (WGS) entry which is preliminary data.</text>
</comment>
<dbReference type="PANTHER" id="PTHR43679">
    <property type="entry name" value="OCTANOYLTRANSFERASE LIPM-RELATED"/>
    <property type="match status" value="1"/>
</dbReference>
<name>A0A366KBU6_9BIFI</name>
<dbReference type="OrthoDB" id="9788148at2"/>
<dbReference type="SUPFAM" id="SSF55681">
    <property type="entry name" value="Class II aaRS and biotin synthetases"/>
    <property type="match status" value="1"/>
</dbReference>
<evidence type="ECO:0000313" key="2">
    <source>
        <dbReference type="EMBL" id="RBP99206.1"/>
    </source>
</evidence>
<dbReference type="RefSeq" id="WP_113853562.1">
    <property type="nucleotide sequence ID" value="NZ_PDCH01000008.1"/>
</dbReference>
<dbReference type="Proteomes" id="UP000252345">
    <property type="component" value="Unassembled WGS sequence"/>
</dbReference>
<dbReference type="EMBL" id="PDCH01000008">
    <property type="protein sequence ID" value="RBP99206.1"/>
    <property type="molecule type" value="Genomic_DNA"/>
</dbReference>